<proteinExistence type="predicted"/>
<reference evidence="1 2" key="1">
    <citation type="submission" date="2022-01" db="EMBL/GenBank/DDBJ databases">
        <title>A chromosomal length assembly of Cordylochernes scorpioides.</title>
        <authorList>
            <person name="Zeh D."/>
            <person name="Zeh J."/>
        </authorList>
    </citation>
    <scope>NUCLEOTIDE SEQUENCE [LARGE SCALE GENOMIC DNA]</scope>
    <source>
        <strain evidence="1">IN4F17</strain>
        <tissue evidence="1">Whole Body</tissue>
    </source>
</reference>
<gene>
    <name evidence="1" type="ORF">LAZ67_20002012</name>
</gene>
<accession>A0ABY6LKN0</accession>
<sequence length="107" mass="11834">MKIHPDGTRTYRTCNNCPGVELTPTHIFSCPAMAAALQKIDMDPEQQLYTPKIVDIAAAVVWDSLDLGFLRSGIPWVWNSLDLGCLRSQIPWVWDSFGLGFLGSGIP</sequence>
<dbReference type="EMBL" id="CP092882">
    <property type="protein sequence ID" value="UYV81696.1"/>
    <property type="molecule type" value="Genomic_DNA"/>
</dbReference>
<keyword evidence="2" id="KW-1185">Reference proteome</keyword>
<organism evidence="1 2">
    <name type="scientific">Cordylochernes scorpioides</name>
    <dbReference type="NCBI Taxonomy" id="51811"/>
    <lineage>
        <taxon>Eukaryota</taxon>
        <taxon>Metazoa</taxon>
        <taxon>Ecdysozoa</taxon>
        <taxon>Arthropoda</taxon>
        <taxon>Chelicerata</taxon>
        <taxon>Arachnida</taxon>
        <taxon>Pseudoscorpiones</taxon>
        <taxon>Cheliferoidea</taxon>
        <taxon>Chernetidae</taxon>
        <taxon>Cordylochernes</taxon>
    </lineage>
</organism>
<evidence type="ECO:0000313" key="2">
    <source>
        <dbReference type="Proteomes" id="UP001235939"/>
    </source>
</evidence>
<name>A0ABY6LKN0_9ARAC</name>
<evidence type="ECO:0000313" key="1">
    <source>
        <dbReference type="EMBL" id="UYV81696.1"/>
    </source>
</evidence>
<dbReference type="Proteomes" id="UP001235939">
    <property type="component" value="Chromosome 20"/>
</dbReference>
<protein>
    <submittedName>
        <fullName evidence="1">Uncharacterized protein</fullName>
    </submittedName>
</protein>